<dbReference type="InterPro" id="IPR009339">
    <property type="entry name" value="DUF998"/>
</dbReference>
<organism evidence="2 3">
    <name type="scientific">Streptomyces pharetrae CZA14</name>
    <dbReference type="NCBI Taxonomy" id="1144883"/>
    <lineage>
        <taxon>Bacteria</taxon>
        <taxon>Bacillati</taxon>
        <taxon>Actinomycetota</taxon>
        <taxon>Actinomycetes</taxon>
        <taxon>Kitasatosporales</taxon>
        <taxon>Streptomycetaceae</taxon>
        <taxon>Streptomyces</taxon>
    </lineage>
</organism>
<dbReference type="EMBL" id="MRYD01000112">
    <property type="protein sequence ID" value="OSZ58627.1"/>
    <property type="molecule type" value="Genomic_DNA"/>
</dbReference>
<keyword evidence="3" id="KW-1185">Reference proteome</keyword>
<protein>
    <recommendedName>
        <fullName evidence="4">DUF998 domain-containing protein</fullName>
    </recommendedName>
</protein>
<dbReference type="Proteomes" id="UP000194266">
    <property type="component" value="Unassembled WGS sequence"/>
</dbReference>
<feature type="transmembrane region" description="Helical" evidence="1">
    <location>
        <begin position="118"/>
        <end position="139"/>
    </location>
</feature>
<feature type="transmembrane region" description="Helical" evidence="1">
    <location>
        <begin position="88"/>
        <end position="106"/>
    </location>
</feature>
<evidence type="ECO:0000313" key="3">
    <source>
        <dbReference type="Proteomes" id="UP000194266"/>
    </source>
</evidence>
<reference evidence="2 3" key="1">
    <citation type="submission" date="2016-12" db="EMBL/GenBank/DDBJ databases">
        <title>Genome Mining:The Detection of Biosynthetic Gene Clusters to Aid in the Expression of Curamycin A produced by Streptomyces sp. strain CZA14.</title>
        <authorList>
            <person name="Durrell K.A."/>
            <person name="Kirby B.M."/>
            <person name="Khan W."/>
            <person name="Mthethwa T."/>
            <person name="Le Roes-Hill M."/>
        </authorList>
    </citation>
    <scope>NUCLEOTIDE SEQUENCE [LARGE SCALE GENOMIC DNA]</scope>
    <source>
        <strain evidence="2 3">CZA14</strain>
    </source>
</reference>
<feature type="transmembrane region" description="Helical" evidence="1">
    <location>
        <begin position="151"/>
        <end position="173"/>
    </location>
</feature>
<feature type="transmembrane region" description="Helical" evidence="1">
    <location>
        <begin position="12"/>
        <end position="31"/>
    </location>
</feature>
<evidence type="ECO:0008006" key="4">
    <source>
        <dbReference type="Google" id="ProtNLM"/>
    </source>
</evidence>
<keyword evidence="1" id="KW-0472">Membrane</keyword>
<comment type="caution">
    <text evidence="2">The sequence shown here is derived from an EMBL/GenBank/DDBJ whole genome shotgun (WGS) entry which is preliminary data.</text>
</comment>
<sequence length="221" mass="22907">MITPGRRAFSHLLAPTVWTAVALAVGAALWSPSDTDPDLSPFFLTVSDFAALDRGGPIETTMALLGAVSLVLLTVARGRCVPVRGLPSALLTVWGLGLVVAAVVPTDPLTTQLSGSAYVHRYASIAAFAALPAAGLLLARRLSAEPHTVRTVRWLRALSCIALIGAALMAYSAGPGGRELIGLVERLLLGSEVAMLGVLGRYVQECAPITAQAPARPHAGE</sequence>
<evidence type="ECO:0000313" key="2">
    <source>
        <dbReference type="EMBL" id="OSZ58627.1"/>
    </source>
</evidence>
<feature type="transmembrane region" description="Helical" evidence="1">
    <location>
        <begin position="58"/>
        <end position="76"/>
    </location>
</feature>
<accession>A0ABX3YFU6</accession>
<dbReference type="Pfam" id="PF06197">
    <property type="entry name" value="DUF998"/>
    <property type="match status" value="1"/>
</dbReference>
<gene>
    <name evidence="2" type="ORF">OQI_20605</name>
</gene>
<name>A0ABX3YFU6_9ACTN</name>
<proteinExistence type="predicted"/>
<keyword evidence="1" id="KW-0812">Transmembrane</keyword>
<dbReference type="RefSeq" id="WP_086170836.1">
    <property type="nucleotide sequence ID" value="NZ_MRYD01000112.1"/>
</dbReference>
<evidence type="ECO:0000256" key="1">
    <source>
        <dbReference type="SAM" id="Phobius"/>
    </source>
</evidence>
<keyword evidence="1" id="KW-1133">Transmembrane helix</keyword>